<protein>
    <submittedName>
        <fullName evidence="6">Pumilio-like protein</fullName>
    </submittedName>
</protein>
<proteinExistence type="predicted"/>
<feature type="repeat" description="Pumilio" evidence="4">
    <location>
        <begin position="434"/>
        <end position="472"/>
    </location>
</feature>
<dbReference type="Gene3D" id="1.25.10.10">
    <property type="entry name" value="Leucine-rich Repeat Variant"/>
    <property type="match status" value="1"/>
</dbReference>
<dbReference type="Pfam" id="PF00806">
    <property type="entry name" value="PUF"/>
    <property type="match status" value="7"/>
</dbReference>
<dbReference type="GO" id="GO:0006417">
    <property type="term" value="P:regulation of translation"/>
    <property type="evidence" value="ECO:0007669"/>
    <property type="project" value="UniProtKB-KW"/>
</dbReference>
<dbReference type="Proteomes" id="UP000743370">
    <property type="component" value="Unassembled WGS sequence"/>
</dbReference>
<evidence type="ECO:0000259" key="5">
    <source>
        <dbReference type="PROSITE" id="PS50303"/>
    </source>
</evidence>
<dbReference type="PANTHER" id="PTHR12537">
    <property type="entry name" value="RNA BINDING PROTEIN PUMILIO-RELATED"/>
    <property type="match status" value="1"/>
</dbReference>
<dbReference type="SMART" id="SM00025">
    <property type="entry name" value="Pumilio"/>
    <property type="match status" value="7"/>
</dbReference>
<dbReference type="InterPro" id="IPR033133">
    <property type="entry name" value="PUM-HD"/>
</dbReference>
<comment type="caution">
    <text evidence="6">The sequence shown here is derived from an EMBL/GenBank/DDBJ whole genome shotgun (WGS) entry which is preliminary data.</text>
</comment>
<dbReference type="InterPro" id="IPR011989">
    <property type="entry name" value="ARM-like"/>
</dbReference>
<dbReference type="InterPro" id="IPR016024">
    <property type="entry name" value="ARM-type_fold"/>
</dbReference>
<feature type="repeat" description="Pumilio" evidence="4">
    <location>
        <begin position="398"/>
        <end position="433"/>
    </location>
</feature>
<dbReference type="AlphaFoldDB" id="A0A8T0KMK5"/>
<dbReference type="PROSITE" id="PS50302">
    <property type="entry name" value="PUM"/>
    <property type="match status" value="5"/>
</dbReference>
<evidence type="ECO:0000313" key="6">
    <source>
        <dbReference type="EMBL" id="KAG2401330.1"/>
    </source>
</evidence>
<gene>
    <name evidence="6" type="ORF">HKW66_Vig0196340</name>
</gene>
<feature type="repeat" description="Pumilio" evidence="4">
    <location>
        <begin position="362"/>
        <end position="397"/>
    </location>
</feature>
<keyword evidence="1" id="KW-0677">Repeat</keyword>
<accession>A0A8T0KMK5</accession>
<evidence type="ECO:0000256" key="4">
    <source>
        <dbReference type="PROSITE-ProRule" id="PRU00317"/>
    </source>
</evidence>
<keyword evidence="2" id="KW-0810">Translation regulation</keyword>
<evidence type="ECO:0000256" key="2">
    <source>
        <dbReference type="ARBA" id="ARBA00022845"/>
    </source>
</evidence>
<organism evidence="6 7">
    <name type="scientific">Phaseolus angularis</name>
    <name type="common">Azuki bean</name>
    <name type="synonym">Vigna angularis</name>
    <dbReference type="NCBI Taxonomy" id="3914"/>
    <lineage>
        <taxon>Eukaryota</taxon>
        <taxon>Viridiplantae</taxon>
        <taxon>Streptophyta</taxon>
        <taxon>Embryophyta</taxon>
        <taxon>Tracheophyta</taxon>
        <taxon>Spermatophyta</taxon>
        <taxon>Magnoliopsida</taxon>
        <taxon>eudicotyledons</taxon>
        <taxon>Gunneridae</taxon>
        <taxon>Pentapetalae</taxon>
        <taxon>rosids</taxon>
        <taxon>fabids</taxon>
        <taxon>Fabales</taxon>
        <taxon>Fabaceae</taxon>
        <taxon>Papilionoideae</taxon>
        <taxon>50 kb inversion clade</taxon>
        <taxon>NPAAA clade</taxon>
        <taxon>indigoferoid/millettioid clade</taxon>
        <taxon>Phaseoleae</taxon>
        <taxon>Vigna</taxon>
    </lineage>
</organism>
<dbReference type="PROSITE" id="PS50303">
    <property type="entry name" value="PUM_HD"/>
    <property type="match status" value="1"/>
</dbReference>
<dbReference type="EMBL" id="JABFOF010000003">
    <property type="protein sequence ID" value="KAG2401330.1"/>
    <property type="molecule type" value="Genomic_DNA"/>
</dbReference>
<keyword evidence="3" id="KW-0694">RNA-binding</keyword>
<dbReference type="SUPFAM" id="SSF48371">
    <property type="entry name" value="ARM repeat"/>
    <property type="match status" value="1"/>
</dbReference>
<dbReference type="InterPro" id="IPR001313">
    <property type="entry name" value="Pumilio_RNA-bd_rpt"/>
</dbReference>
<evidence type="ECO:0000256" key="1">
    <source>
        <dbReference type="ARBA" id="ARBA00022737"/>
    </source>
</evidence>
<feature type="domain" description="PUM-HD" evidence="5">
    <location>
        <begin position="161"/>
        <end position="503"/>
    </location>
</feature>
<dbReference type="GO" id="GO:0005737">
    <property type="term" value="C:cytoplasm"/>
    <property type="evidence" value="ECO:0007669"/>
    <property type="project" value="TreeGrafter"/>
</dbReference>
<sequence>MRMAVAMEEDDDHPFPFMLEPHSGGTVREEENLVPSSSSNVQHMELSWEDHYLSLVDHFINKYPQISILYDFDCSRINNVHQSSFAQMGSSSSSSPRFLQDSSQVETLASRMGSLNLSNLNTFHGYQTNQYHEASLQRVRNIESANATVPTRRHHRLPHATGGISGPPSGEELAWPHSHYTLETLRGGWFSMAKDPRGSRVVQQKIDEGTPHENFQMVKELEYHLHELIKHPYGSFVILKLFQSRNISVIQKNTFISLITADQPKLRDLCIHDLGGRVLQQILEVEDVLIAIDRITHAMSGVTVALMKNYNGGYVILQCLKAILDVVAQNCRDIAVNKNGCCNIQKIIHHDDVPAFYALIENLISNAEDLAKDQYGNYVLQFLVKKKMLEVNAMLVSELRYKFVGLSIDKYASNVVEDLLHYSRTESAALIVEEIMESPNFLQVVQHQYGNYVVQRALQYTKVGFRLQGFLHESLCAIILSNHERLSSCLHGKMVLHVAQKSRRVRG</sequence>
<name>A0A8T0KMK5_PHAAN</name>
<evidence type="ECO:0000313" key="7">
    <source>
        <dbReference type="Proteomes" id="UP000743370"/>
    </source>
</evidence>
<evidence type="ECO:0000256" key="3">
    <source>
        <dbReference type="ARBA" id="ARBA00022884"/>
    </source>
</evidence>
<reference evidence="6 7" key="1">
    <citation type="submission" date="2020-05" db="EMBL/GenBank/DDBJ databases">
        <title>Vigna angularis (adzuki bean) Var. LongXiaoDou No. 4 denovo assembly.</title>
        <authorList>
            <person name="Xiang H."/>
        </authorList>
    </citation>
    <scope>NUCLEOTIDE SEQUENCE [LARGE SCALE GENOMIC DNA]</scope>
    <source>
        <tissue evidence="6">Leaf</tissue>
    </source>
</reference>
<dbReference type="PANTHER" id="PTHR12537:SF129">
    <property type="entry name" value="PUMILIO HOMOLOG 15-LIKE"/>
    <property type="match status" value="1"/>
</dbReference>
<dbReference type="GO" id="GO:0003729">
    <property type="term" value="F:mRNA binding"/>
    <property type="evidence" value="ECO:0007669"/>
    <property type="project" value="TreeGrafter"/>
</dbReference>
<feature type="repeat" description="Pumilio" evidence="4">
    <location>
        <begin position="184"/>
        <end position="219"/>
    </location>
</feature>
<feature type="repeat" description="Pumilio" evidence="4">
    <location>
        <begin position="220"/>
        <end position="257"/>
    </location>
</feature>